<dbReference type="RefSeq" id="XP_012211197.1">
    <property type="nucleotide sequence ID" value="XM_012355807.1"/>
</dbReference>
<dbReference type="EMBL" id="KK583499">
    <property type="protein sequence ID" value="KDO18092.1"/>
    <property type="molecule type" value="Genomic_DNA"/>
</dbReference>
<evidence type="ECO:0000256" key="2">
    <source>
        <dbReference type="SAM" id="MobiDB-lite"/>
    </source>
</evidence>
<reference evidence="3 4" key="1">
    <citation type="journal article" date="2013" name="PLoS Genet.">
        <title>Distinctive expansion of potential virulence genes in the genome of the oomycete fish pathogen Saprolegnia parasitica.</title>
        <authorList>
            <person name="Jiang R.H."/>
            <person name="de Bruijn I."/>
            <person name="Haas B.J."/>
            <person name="Belmonte R."/>
            <person name="Lobach L."/>
            <person name="Christie J."/>
            <person name="van den Ackerveken G."/>
            <person name="Bottin A."/>
            <person name="Bulone V."/>
            <person name="Diaz-Moreno S.M."/>
            <person name="Dumas B."/>
            <person name="Fan L."/>
            <person name="Gaulin E."/>
            <person name="Govers F."/>
            <person name="Grenville-Briggs L.J."/>
            <person name="Horner N.R."/>
            <person name="Levin J.Z."/>
            <person name="Mammella M."/>
            <person name="Meijer H.J."/>
            <person name="Morris P."/>
            <person name="Nusbaum C."/>
            <person name="Oome S."/>
            <person name="Phillips A.J."/>
            <person name="van Rooyen D."/>
            <person name="Rzeszutek E."/>
            <person name="Saraiva M."/>
            <person name="Secombes C.J."/>
            <person name="Seidl M.F."/>
            <person name="Snel B."/>
            <person name="Stassen J.H."/>
            <person name="Sykes S."/>
            <person name="Tripathy S."/>
            <person name="van den Berg H."/>
            <person name="Vega-Arreguin J.C."/>
            <person name="Wawra S."/>
            <person name="Young S.K."/>
            <person name="Zeng Q."/>
            <person name="Dieguez-Uribeondo J."/>
            <person name="Russ C."/>
            <person name="Tyler B.M."/>
            <person name="van West P."/>
        </authorList>
    </citation>
    <scope>NUCLEOTIDE SEQUENCE [LARGE SCALE GENOMIC DNA]</scope>
    <source>
        <strain evidence="3 4">CBS 223.65</strain>
    </source>
</reference>
<feature type="coiled-coil region" evidence="1">
    <location>
        <begin position="4"/>
        <end position="31"/>
    </location>
</feature>
<dbReference type="STRING" id="695850.A0A067BTX6"/>
<feature type="region of interest" description="Disordered" evidence="2">
    <location>
        <begin position="33"/>
        <end position="67"/>
    </location>
</feature>
<name>A0A067BTX6_SAPPC</name>
<keyword evidence="1" id="KW-0175">Coiled coil</keyword>
<dbReference type="VEuPathDB" id="FungiDB:SPRG_16532"/>
<evidence type="ECO:0000313" key="3">
    <source>
        <dbReference type="EMBL" id="KDO18092.1"/>
    </source>
</evidence>
<evidence type="ECO:0000256" key="1">
    <source>
        <dbReference type="SAM" id="Coils"/>
    </source>
</evidence>
<accession>A0A067BTX6</accession>
<organism evidence="3 4">
    <name type="scientific">Saprolegnia parasitica (strain CBS 223.65)</name>
    <dbReference type="NCBI Taxonomy" id="695850"/>
    <lineage>
        <taxon>Eukaryota</taxon>
        <taxon>Sar</taxon>
        <taxon>Stramenopiles</taxon>
        <taxon>Oomycota</taxon>
        <taxon>Saprolegniomycetes</taxon>
        <taxon>Saprolegniales</taxon>
        <taxon>Saprolegniaceae</taxon>
        <taxon>Saprolegnia</taxon>
    </lineage>
</organism>
<evidence type="ECO:0000313" key="4">
    <source>
        <dbReference type="Proteomes" id="UP000030745"/>
    </source>
</evidence>
<proteinExistence type="predicted"/>
<dbReference type="KEGG" id="spar:SPRG_16532"/>
<feature type="region of interest" description="Disordered" evidence="2">
    <location>
        <begin position="86"/>
        <end position="110"/>
    </location>
</feature>
<gene>
    <name evidence="3" type="ORF">SPRG_16532</name>
</gene>
<dbReference type="GeneID" id="24138147"/>
<sequence>MPAVHEYQAKIDKQTREIQRLKTQVQLLLEKGSDQTYEDADPAQGVGSLMLPTYPQPPSLAASPTAAQTIHSISRKTDSTLSFLAMQPLPNNDEDDTYGYGDHTNAASPS</sequence>
<keyword evidence="4" id="KW-1185">Reference proteome</keyword>
<protein>
    <submittedName>
        <fullName evidence="3">Uncharacterized protein</fullName>
    </submittedName>
</protein>
<dbReference type="AlphaFoldDB" id="A0A067BTX6"/>
<dbReference type="Proteomes" id="UP000030745">
    <property type="component" value="Unassembled WGS sequence"/>
</dbReference>